<dbReference type="RefSeq" id="XP_058348696.1">
    <property type="nucleotide sequence ID" value="XM_058480173.1"/>
</dbReference>
<protein>
    <recommendedName>
        <fullName evidence="2">ASX DEUBAD domain-containing protein</fullName>
    </recommendedName>
</protein>
<evidence type="ECO:0000313" key="3">
    <source>
        <dbReference type="EMBL" id="KAJ8663784.1"/>
    </source>
</evidence>
<reference evidence="3 4" key="1">
    <citation type="submission" date="2023-03" db="EMBL/GenBank/DDBJ databases">
        <title>Genome sequence of Lichtheimia ornata CBS 291.66.</title>
        <authorList>
            <person name="Mohabir J.T."/>
            <person name="Shea T.P."/>
            <person name="Kurbessoian T."/>
            <person name="Berby B."/>
            <person name="Fontaine J."/>
            <person name="Livny J."/>
            <person name="Gnirke A."/>
            <person name="Stajich J.E."/>
            <person name="Cuomo C.A."/>
        </authorList>
    </citation>
    <scope>NUCLEOTIDE SEQUENCE [LARGE SCALE GENOMIC DNA]</scope>
    <source>
        <strain evidence="3">CBS 291.66</strain>
    </source>
</reference>
<name>A0AAD7Y4V2_9FUNG</name>
<organism evidence="3 4">
    <name type="scientific">Lichtheimia ornata</name>
    <dbReference type="NCBI Taxonomy" id="688661"/>
    <lineage>
        <taxon>Eukaryota</taxon>
        <taxon>Fungi</taxon>
        <taxon>Fungi incertae sedis</taxon>
        <taxon>Mucoromycota</taxon>
        <taxon>Mucoromycotina</taxon>
        <taxon>Mucoromycetes</taxon>
        <taxon>Mucorales</taxon>
        <taxon>Lichtheimiaceae</taxon>
        <taxon>Lichtheimia</taxon>
    </lineage>
</organism>
<evidence type="ECO:0000259" key="2">
    <source>
        <dbReference type="Pfam" id="PF13919"/>
    </source>
</evidence>
<evidence type="ECO:0000313" key="4">
    <source>
        <dbReference type="Proteomes" id="UP001234581"/>
    </source>
</evidence>
<keyword evidence="4" id="KW-1185">Reference proteome</keyword>
<proteinExistence type="predicted"/>
<dbReference type="Pfam" id="PF13919">
    <property type="entry name" value="ASXH"/>
    <property type="match status" value="1"/>
</dbReference>
<gene>
    <name evidence="3" type="ORF">O0I10_000058</name>
</gene>
<feature type="compositionally biased region" description="Low complexity" evidence="1">
    <location>
        <begin position="155"/>
        <end position="174"/>
    </location>
</feature>
<dbReference type="EMBL" id="JARTCD010000001">
    <property type="protein sequence ID" value="KAJ8663784.1"/>
    <property type="molecule type" value="Genomic_DNA"/>
</dbReference>
<dbReference type="Proteomes" id="UP001234581">
    <property type="component" value="Unassembled WGS sequence"/>
</dbReference>
<comment type="caution">
    <text evidence="3">The sequence shown here is derived from an EMBL/GenBank/DDBJ whole genome shotgun (WGS) entry which is preliminary data.</text>
</comment>
<feature type="domain" description="ASX DEUBAD" evidence="2">
    <location>
        <begin position="63"/>
        <end position="195"/>
    </location>
</feature>
<evidence type="ECO:0000256" key="1">
    <source>
        <dbReference type="SAM" id="MobiDB-lite"/>
    </source>
</evidence>
<accession>A0AAD7Y4V2</accession>
<sequence length="324" mass="36770">MTFFDRPSTASDDTVTTTMLSRSKNDTPEQQQHYQHDLTLETSQLMIRSPPEDNPEHQQPYKKFRQDPWSWDRLCTDTNSPLATLPLDSVFDYSTFQLLPPNDQAELARMLPSVDNNANNNNTNIPPSFFSRQENPIFWNALDDWQTMLGNGELSDSSSSSNSNNTIPTSMPSTESADPANNSFKDEAFEAYWGELNDREKLHNVAGDSKNITLKDMCRRGLIREQDVIVYKRNFSACKVVVSKSMRVVKANGSTGISIELDNEIFEDFETPTALETKILDRHGKITKDKRPNGNAFKSIRLIRDGKDLGRLFDIRKDGFGEAN</sequence>
<dbReference type="AlphaFoldDB" id="A0AAD7Y4V2"/>
<dbReference type="InterPro" id="IPR028020">
    <property type="entry name" value="ASX_DEUBAD_dom"/>
</dbReference>
<feature type="region of interest" description="Disordered" evidence="1">
    <location>
        <begin position="150"/>
        <end position="181"/>
    </location>
</feature>
<dbReference type="GeneID" id="83207480"/>